<dbReference type="EMBL" id="BMXP01000001">
    <property type="protein sequence ID" value="GGW73859.1"/>
    <property type="molecule type" value="Genomic_DNA"/>
</dbReference>
<proteinExistence type="predicted"/>
<reference evidence="1" key="1">
    <citation type="journal article" date="2014" name="Int. J. Syst. Evol. Microbiol.">
        <title>Complete genome sequence of Corynebacterium casei LMG S-19264T (=DSM 44701T), isolated from a smear-ripened cheese.</title>
        <authorList>
            <consortium name="US DOE Joint Genome Institute (JGI-PGF)"/>
            <person name="Walter F."/>
            <person name="Albersmeier A."/>
            <person name="Kalinowski J."/>
            <person name="Ruckert C."/>
        </authorList>
    </citation>
    <scope>NUCLEOTIDE SEQUENCE</scope>
    <source>
        <strain evidence="1">KCTC 22164</strain>
    </source>
</reference>
<keyword evidence="2" id="KW-1185">Reference proteome</keyword>
<comment type="caution">
    <text evidence="1">The sequence shown here is derived from an EMBL/GenBank/DDBJ whole genome shotgun (WGS) entry which is preliminary data.</text>
</comment>
<reference evidence="1" key="2">
    <citation type="submission" date="2020-09" db="EMBL/GenBank/DDBJ databases">
        <authorList>
            <person name="Sun Q."/>
            <person name="Kim S."/>
        </authorList>
    </citation>
    <scope>NUCLEOTIDE SEQUENCE</scope>
    <source>
        <strain evidence="1">KCTC 22164</strain>
    </source>
</reference>
<name>A0A918MVI1_9ALTE</name>
<organism evidence="1 2">
    <name type="scientific">Alteromonas halophila</name>
    <dbReference type="NCBI Taxonomy" id="516698"/>
    <lineage>
        <taxon>Bacteria</taxon>
        <taxon>Pseudomonadati</taxon>
        <taxon>Pseudomonadota</taxon>
        <taxon>Gammaproteobacteria</taxon>
        <taxon>Alteromonadales</taxon>
        <taxon>Alteromonadaceae</taxon>
        <taxon>Alteromonas/Salinimonas group</taxon>
        <taxon>Alteromonas</taxon>
    </lineage>
</organism>
<evidence type="ECO:0000313" key="2">
    <source>
        <dbReference type="Proteomes" id="UP000631300"/>
    </source>
</evidence>
<dbReference type="Proteomes" id="UP000631300">
    <property type="component" value="Unassembled WGS sequence"/>
</dbReference>
<gene>
    <name evidence="1" type="ORF">GCM10007391_01950</name>
</gene>
<sequence length="60" mass="7255">MRWTTPYAANEKGPRFTVWMMQGRCDWLATERIVILAKARTSSCYSWGCNYWEAIIWYRE</sequence>
<evidence type="ECO:0000313" key="1">
    <source>
        <dbReference type="EMBL" id="GGW73859.1"/>
    </source>
</evidence>
<accession>A0A918MVI1</accession>
<protein>
    <submittedName>
        <fullName evidence="1">Uncharacterized protein</fullName>
    </submittedName>
</protein>
<dbReference type="AlphaFoldDB" id="A0A918MVI1"/>